<feature type="compositionally biased region" description="Basic and acidic residues" evidence="1">
    <location>
        <begin position="29"/>
        <end position="41"/>
    </location>
</feature>
<organism evidence="2">
    <name type="scientific">uncultured Solirubrobacteraceae bacterium</name>
    <dbReference type="NCBI Taxonomy" id="1162706"/>
    <lineage>
        <taxon>Bacteria</taxon>
        <taxon>Bacillati</taxon>
        <taxon>Actinomycetota</taxon>
        <taxon>Thermoleophilia</taxon>
        <taxon>Solirubrobacterales</taxon>
        <taxon>Solirubrobacteraceae</taxon>
        <taxon>environmental samples</taxon>
    </lineage>
</organism>
<feature type="compositionally biased region" description="Low complexity" evidence="1">
    <location>
        <begin position="91"/>
        <end position="100"/>
    </location>
</feature>
<evidence type="ECO:0000313" key="2">
    <source>
        <dbReference type="EMBL" id="CAA9482598.1"/>
    </source>
</evidence>
<feature type="non-terminal residue" evidence="2">
    <location>
        <position position="287"/>
    </location>
</feature>
<feature type="compositionally biased region" description="Low complexity" evidence="1">
    <location>
        <begin position="108"/>
        <end position="118"/>
    </location>
</feature>
<feature type="region of interest" description="Disordered" evidence="1">
    <location>
        <begin position="24"/>
        <end position="287"/>
    </location>
</feature>
<keyword evidence="2" id="KW-0326">Glycosidase</keyword>
<feature type="compositionally biased region" description="Basic and acidic residues" evidence="1">
    <location>
        <begin position="194"/>
        <end position="210"/>
    </location>
</feature>
<feature type="compositionally biased region" description="Low complexity" evidence="1">
    <location>
        <begin position="133"/>
        <end position="142"/>
    </location>
</feature>
<gene>
    <name evidence="2" type="ORF">AVDCRST_MAG85-767</name>
</gene>
<protein>
    <submittedName>
        <fullName evidence="2">Phage lysin, 1,4-beta-N-acetylmuramidase or lysozyme</fullName>
        <ecNumber evidence="2">3.2.1.17</ecNumber>
    </submittedName>
</protein>
<proteinExistence type="predicted"/>
<reference evidence="2" key="1">
    <citation type="submission" date="2020-02" db="EMBL/GenBank/DDBJ databases">
        <authorList>
            <person name="Meier V. D."/>
        </authorList>
    </citation>
    <scope>NUCLEOTIDE SEQUENCE</scope>
    <source>
        <strain evidence="2">AVDCRST_MAG85</strain>
    </source>
</reference>
<feature type="compositionally biased region" description="Basic residues" evidence="1">
    <location>
        <begin position="42"/>
        <end position="51"/>
    </location>
</feature>
<accession>A0A6J4S4G8</accession>
<feature type="non-terminal residue" evidence="2">
    <location>
        <position position="1"/>
    </location>
</feature>
<sequence>GECASTHPRRVRCGAHVRRACTRVAGTRVDGRAAGRVEGQRPLRRRHRRHPRPGDGAGGPRLPASPRARGRRARRATDPQGTRPPRRSDARPAAAQARLARLGRRRPAVPARQAGLPLRLDRRRPRREDRPRAPALPGVGRPAVRRHRRARDDPAAEAPVAAVAGAARAAGQRAGRRPVHVPRLAPARGPRLPGAERDGGARSARRDGRDRRLRPVRLGQLHRHRSRRRRPHAVRAPVEHGGPPRLERRPGPAHRPGRLDRRVDRPAPALRGLRARRERRPAPRDPL</sequence>
<keyword evidence="2" id="KW-0378">Hydrolase</keyword>
<feature type="compositionally biased region" description="Low complexity" evidence="1">
    <location>
        <begin position="156"/>
        <end position="173"/>
    </location>
</feature>
<feature type="compositionally biased region" description="Low complexity" evidence="1">
    <location>
        <begin position="182"/>
        <end position="193"/>
    </location>
</feature>
<dbReference type="EMBL" id="CADCVT010000082">
    <property type="protein sequence ID" value="CAA9482598.1"/>
    <property type="molecule type" value="Genomic_DNA"/>
</dbReference>
<dbReference type="AlphaFoldDB" id="A0A6J4S4G8"/>
<evidence type="ECO:0000256" key="1">
    <source>
        <dbReference type="SAM" id="MobiDB-lite"/>
    </source>
</evidence>
<dbReference type="EC" id="3.2.1.17" evidence="2"/>
<feature type="compositionally biased region" description="Basic residues" evidence="1">
    <location>
        <begin position="211"/>
        <end position="233"/>
    </location>
</feature>
<dbReference type="GO" id="GO:0003796">
    <property type="term" value="F:lysozyme activity"/>
    <property type="evidence" value="ECO:0007669"/>
    <property type="project" value="UniProtKB-EC"/>
</dbReference>
<name>A0A6J4S4G8_9ACTN</name>